<protein>
    <submittedName>
        <fullName evidence="11">PCD23 protein</fullName>
    </submittedName>
</protein>
<dbReference type="EMBL" id="VZRP01012422">
    <property type="protein sequence ID" value="NWV65933.1"/>
    <property type="molecule type" value="Genomic_DNA"/>
</dbReference>
<dbReference type="FunFam" id="2.60.40.60:FF:000035">
    <property type="entry name" value="Protocadherin Fat 3"/>
    <property type="match status" value="1"/>
</dbReference>
<keyword evidence="5" id="KW-0130">Cell adhesion</keyword>
<dbReference type="InterPro" id="IPR015919">
    <property type="entry name" value="Cadherin-like_sf"/>
</dbReference>
<sequence length="603" mass="65205">DPQGKFSIDPQFGIIRTKKRLDHEAQSVVVLTVQSQLGKSPVYSSTQVNISVTDVNDNPPVFLTKSDKVTISHTQLPGTAVYIAHAEDKDSGLNGAVKYRIASKQSNAFSIDPSLGVVNLTRTVFADKQQEYVLPIAAEDCGNPPLTSLLVLDSLAVKIVILDTNDNSPSFTSLPLSYVMEDVEVGFLVHHLIAKDPDEGKSGQVTYHILSGNENKAFVLDKITGLLTTAQLLDREVQERYSLTVMALDDGSPALSATQVLTIIVLDVNDGTPVFLKQLYETAVRENQDPGAFVIKVEAVDRDAGLNSLLQYEILPGAGYEKFKINSESGELVTAASLDRETQEVFSIKGSSCRDLGSPSRSSTAQLCLTVLDENDHSPLFAKTHYQISVTEDLEEGSAILDLSASDEDDGLNGEVVYSLIDDTYGAFAIDSATGSIVTTKALDRETKSQYTFRAVASDCSNHFPRSTTVSVVVHIDDVNDNDPLFLQNPIRAFVPDETAVNETVATVRAEDVDLGSNGAVVFNLMVAETVFQIDAKRGDIILREPLASKDFSTQLLVTASDQGISPRTATAVVIIFTEEQEEEISFSHSLYEASVPENSAAG</sequence>
<dbReference type="Pfam" id="PF00028">
    <property type="entry name" value="Cadherin"/>
    <property type="match status" value="5"/>
</dbReference>
<evidence type="ECO:0000256" key="9">
    <source>
        <dbReference type="PROSITE-ProRule" id="PRU00043"/>
    </source>
</evidence>
<feature type="domain" description="Cadherin" evidence="10">
    <location>
        <begin position="63"/>
        <end position="171"/>
    </location>
</feature>
<dbReference type="FunFam" id="2.60.40.60:FF:000116">
    <property type="entry name" value="Dachsous cadherin-related 2"/>
    <property type="match status" value="1"/>
</dbReference>
<feature type="non-terminal residue" evidence="11">
    <location>
        <position position="603"/>
    </location>
</feature>
<dbReference type="GO" id="GO:0016342">
    <property type="term" value="C:catenin complex"/>
    <property type="evidence" value="ECO:0007669"/>
    <property type="project" value="TreeGrafter"/>
</dbReference>
<evidence type="ECO:0000256" key="7">
    <source>
        <dbReference type="ARBA" id="ARBA00023136"/>
    </source>
</evidence>
<dbReference type="GO" id="GO:0045296">
    <property type="term" value="F:cadherin binding"/>
    <property type="evidence" value="ECO:0007669"/>
    <property type="project" value="TreeGrafter"/>
</dbReference>
<accession>A0A7K6GRH4</accession>
<dbReference type="GO" id="GO:0005509">
    <property type="term" value="F:calcium ion binding"/>
    <property type="evidence" value="ECO:0007669"/>
    <property type="project" value="UniProtKB-UniRule"/>
</dbReference>
<dbReference type="PRINTS" id="PR00205">
    <property type="entry name" value="CADHERIN"/>
</dbReference>
<evidence type="ECO:0000256" key="5">
    <source>
        <dbReference type="ARBA" id="ARBA00022889"/>
    </source>
</evidence>
<dbReference type="PANTHER" id="PTHR24027:SF438">
    <property type="entry name" value="CADHERIN 23"/>
    <property type="match status" value="1"/>
</dbReference>
<feature type="domain" description="Cadherin" evidence="10">
    <location>
        <begin position="487"/>
        <end position="599"/>
    </location>
</feature>
<dbReference type="InterPro" id="IPR020894">
    <property type="entry name" value="Cadherin_CS"/>
</dbReference>
<dbReference type="PROSITE" id="PS00232">
    <property type="entry name" value="CADHERIN_1"/>
    <property type="match status" value="4"/>
</dbReference>
<keyword evidence="8" id="KW-0325">Glycoprotein</keyword>
<dbReference type="SMART" id="SM00112">
    <property type="entry name" value="CA"/>
    <property type="match status" value="6"/>
</dbReference>
<keyword evidence="2" id="KW-0812">Transmembrane</keyword>
<dbReference type="Proteomes" id="UP000564407">
    <property type="component" value="Unassembled WGS sequence"/>
</dbReference>
<dbReference type="SUPFAM" id="SSF49313">
    <property type="entry name" value="Cadherin-like"/>
    <property type="match status" value="6"/>
</dbReference>
<evidence type="ECO:0000313" key="11">
    <source>
        <dbReference type="EMBL" id="NWV65933.1"/>
    </source>
</evidence>
<feature type="domain" description="Cadherin" evidence="10">
    <location>
        <begin position="179"/>
        <end position="275"/>
    </location>
</feature>
<dbReference type="GO" id="GO:0031175">
    <property type="term" value="P:neuron projection development"/>
    <property type="evidence" value="ECO:0007669"/>
    <property type="project" value="TreeGrafter"/>
</dbReference>
<evidence type="ECO:0000256" key="4">
    <source>
        <dbReference type="ARBA" id="ARBA00022837"/>
    </source>
</evidence>
<feature type="domain" description="Cadherin" evidence="10">
    <location>
        <begin position="382"/>
        <end position="486"/>
    </location>
</feature>
<comment type="subcellular location">
    <subcellularLocation>
        <location evidence="1">Membrane</location>
    </subcellularLocation>
</comment>
<keyword evidence="6" id="KW-1133">Transmembrane helix</keyword>
<dbReference type="PANTHER" id="PTHR24027">
    <property type="entry name" value="CADHERIN-23"/>
    <property type="match status" value="1"/>
</dbReference>
<dbReference type="GO" id="GO:0008013">
    <property type="term" value="F:beta-catenin binding"/>
    <property type="evidence" value="ECO:0007669"/>
    <property type="project" value="TreeGrafter"/>
</dbReference>
<dbReference type="GO" id="GO:0016477">
    <property type="term" value="P:cell migration"/>
    <property type="evidence" value="ECO:0007669"/>
    <property type="project" value="TreeGrafter"/>
</dbReference>
<comment type="caution">
    <text evidence="11">The sequence shown here is derived from an EMBL/GenBank/DDBJ whole genome shotgun (WGS) entry which is preliminary data.</text>
</comment>
<evidence type="ECO:0000259" key="10">
    <source>
        <dbReference type="PROSITE" id="PS50268"/>
    </source>
</evidence>
<dbReference type="InterPro" id="IPR002126">
    <property type="entry name" value="Cadherin-like_dom"/>
</dbReference>
<keyword evidence="12" id="KW-1185">Reference proteome</keyword>
<evidence type="ECO:0000313" key="12">
    <source>
        <dbReference type="Proteomes" id="UP000564407"/>
    </source>
</evidence>
<dbReference type="InterPro" id="IPR039808">
    <property type="entry name" value="Cadherin"/>
</dbReference>
<dbReference type="GO" id="GO:0007163">
    <property type="term" value="P:establishment or maintenance of cell polarity"/>
    <property type="evidence" value="ECO:0007669"/>
    <property type="project" value="UniProtKB-ARBA"/>
</dbReference>
<dbReference type="GO" id="GO:0007156">
    <property type="term" value="P:homophilic cell adhesion via plasma membrane adhesion molecules"/>
    <property type="evidence" value="ECO:0007669"/>
    <property type="project" value="InterPro"/>
</dbReference>
<reference evidence="11 12" key="1">
    <citation type="submission" date="2019-09" db="EMBL/GenBank/DDBJ databases">
        <title>Bird 10,000 Genomes (B10K) Project - Family phase.</title>
        <authorList>
            <person name="Zhang G."/>
        </authorList>
    </citation>
    <scope>NUCLEOTIDE SEQUENCE [LARGE SCALE GENOMIC DNA]</scope>
    <source>
        <strain evidence="11">B10K-DU-029-44</strain>
        <tissue evidence="11">Heart</tissue>
    </source>
</reference>
<dbReference type="Gene3D" id="2.60.40.60">
    <property type="entry name" value="Cadherins"/>
    <property type="match status" value="6"/>
</dbReference>
<organism evidence="11 12">
    <name type="scientific">Malurus elegans</name>
    <name type="common">Red-winged fairywren</name>
    <dbReference type="NCBI Taxonomy" id="720584"/>
    <lineage>
        <taxon>Eukaryota</taxon>
        <taxon>Metazoa</taxon>
        <taxon>Chordata</taxon>
        <taxon>Craniata</taxon>
        <taxon>Vertebrata</taxon>
        <taxon>Euteleostomi</taxon>
        <taxon>Archelosauria</taxon>
        <taxon>Archosauria</taxon>
        <taxon>Dinosauria</taxon>
        <taxon>Saurischia</taxon>
        <taxon>Theropoda</taxon>
        <taxon>Coelurosauria</taxon>
        <taxon>Aves</taxon>
        <taxon>Neognathae</taxon>
        <taxon>Neoaves</taxon>
        <taxon>Telluraves</taxon>
        <taxon>Australaves</taxon>
        <taxon>Passeriformes</taxon>
        <taxon>Meliphagoidea</taxon>
        <taxon>Maluridae</taxon>
        <taxon>Malurus</taxon>
    </lineage>
</organism>
<evidence type="ECO:0000256" key="6">
    <source>
        <dbReference type="ARBA" id="ARBA00022989"/>
    </source>
</evidence>
<evidence type="ECO:0000256" key="1">
    <source>
        <dbReference type="ARBA" id="ARBA00004370"/>
    </source>
</evidence>
<evidence type="ECO:0000256" key="3">
    <source>
        <dbReference type="ARBA" id="ARBA00022737"/>
    </source>
</evidence>
<feature type="domain" description="Cadherin" evidence="10">
    <location>
        <begin position="6"/>
        <end position="62"/>
    </location>
</feature>
<dbReference type="FunFam" id="2.60.40.60:FF:000020">
    <property type="entry name" value="Dachsous cadherin-related 1b"/>
    <property type="match status" value="2"/>
</dbReference>
<dbReference type="FunFam" id="2.60.40.60:FF:000181">
    <property type="entry name" value="Predicted protein"/>
    <property type="match status" value="1"/>
</dbReference>
<feature type="domain" description="Cadherin" evidence="10">
    <location>
        <begin position="276"/>
        <end position="381"/>
    </location>
</feature>
<keyword evidence="4 9" id="KW-0106">Calcium</keyword>
<dbReference type="PROSITE" id="PS50268">
    <property type="entry name" value="CADHERIN_2"/>
    <property type="match status" value="6"/>
</dbReference>
<proteinExistence type="predicted"/>
<dbReference type="CDD" id="cd11304">
    <property type="entry name" value="Cadherin_repeat"/>
    <property type="match status" value="6"/>
</dbReference>
<evidence type="ECO:0000256" key="2">
    <source>
        <dbReference type="ARBA" id="ARBA00022692"/>
    </source>
</evidence>
<name>A0A7K6GRH4_9PASS</name>
<gene>
    <name evidence="11" type="primary">Dchs2</name>
    <name evidence="11" type="ORF">MALELE_R05003</name>
</gene>
<keyword evidence="3" id="KW-0677">Repeat</keyword>
<evidence type="ECO:0000256" key="8">
    <source>
        <dbReference type="ARBA" id="ARBA00023180"/>
    </source>
</evidence>
<dbReference type="AlphaFoldDB" id="A0A7K6GRH4"/>
<feature type="non-terminal residue" evidence="11">
    <location>
        <position position="1"/>
    </location>
</feature>
<keyword evidence="7" id="KW-0472">Membrane</keyword>